<dbReference type="EMBL" id="CP032097">
    <property type="protein sequence ID" value="AXX94170.1"/>
    <property type="molecule type" value="Genomic_DNA"/>
</dbReference>
<reference evidence="2 4" key="1">
    <citation type="submission" date="2017-09" db="EMBL/GenBank/DDBJ databases">
        <title>Genomics of the genus Arcobacter.</title>
        <authorList>
            <person name="Perez-Cataluna A."/>
            <person name="Figueras M.J."/>
            <person name="Salas-Masso N."/>
        </authorList>
    </citation>
    <scope>NUCLEOTIDE SEQUENCE [LARGE SCALE GENOMIC DNA]</scope>
    <source>
        <strain evidence="2 4">CECT 7837</strain>
    </source>
</reference>
<protein>
    <recommendedName>
        <fullName evidence="5">Phage protein</fullName>
    </recommendedName>
</protein>
<dbReference type="KEGG" id="aell:AELL_0478"/>
<dbReference type="Proteomes" id="UP000262582">
    <property type="component" value="Chromosome"/>
</dbReference>
<dbReference type="RefSeq" id="WP_118916410.1">
    <property type="nucleotide sequence ID" value="NZ_CP032097.1"/>
</dbReference>
<evidence type="ECO:0000313" key="1">
    <source>
        <dbReference type="EMBL" id="AXX94170.1"/>
    </source>
</evidence>
<keyword evidence="3" id="KW-1185">Reference proteome</keyword>
<gene>
    <name evidence="1" type="ORF">AELL_0478</name>
    <name evidence="2" type="ORF">CP962_02665</name>
</gene>
<evidence type="ECO:0008006" key="5">
    <source>
        <dbReference type="Google" id="ProtNLM"/>
    </source>
</evidence>
<proteinExistence type="predicted"/>
<evidence type="ECO:0000313" key="3">
    <source>
        <dbReference type="Proteomes" id="UP000262582"/>
    </source>
</evidence>
<dbReference type="EMBL" id="NXIG01000002">
    <property type="protein sequence ID" value="RXI32527.1"/>
    <property type="molecule type" value="Genomic_DNA"/>
</dbReference>
<reference evidence="1 3" key="2">
    <citation type="submission" date="2018-08" db="EMBL/GenBank/DDBJ databases">
        <title>Complete genome of the Arcobacter ellisii type strain LMG 26155.</title>
        <authorList>
            <person name="Miller W.G."/>
            <person name="Yee E."/>
            <person name="Bono J.L."/>
        </authorList>
    </citation>
    <scope>NUCLEOTIDE SEQUENCE [LARGE SCALE GENOMIC DNA]</scope>
    <source>
        <strain evidence="1 3">LMG 26155</strain>
    </source>
</reference>
<dbReference type="AlphaFoldDB" id="A0A347U5P2"/>
<evidence type="ECO:0000313" key="2">
    <source>
        <dbReference type="EMBL" id="RXI32527.1"/>
    </source>
</evidence>
<organism evidence="2 4">
    <name type="scientific">Arcobacter ellisii</name>
    <dbReference type="NCBI Taxonomy" id="913109"/>
    <lineage>
        <taxon>Bacteria</taxon>
        <taxon>Pseudomonadati</taxon>
        <taxon>Campylobacterota</taxon>
        <taxon>Epsilonproteobacteria</taxon>
        <taxon>Campylobacterales</taxon>
        <taxon>Arcobacteraceae</taxon>
        <taxon>Arcobacter</taxon>
    </lineage>
</organism>
<evidence type="ECO:0000313" key="4">
    <source>
        <dbReference type="Proteomes" id="UP000290588"/>
    </source>
</evidence>
<accession>A0A347U5P2</accession>
<sequence>MATVIVEKACGCFRNSDFEQETHFDTIEEALEKANEMCIIMNEDFCHKHKFRSEYVDGNVIIKMEMNG</sequence>
<dbReference type="OrthoDB" id="5344242at2"/>
<dbReference type="Proteomes" id="UP000290588">
    <property type="component" value="Unassembled WGS sequence"/>
</dbReference>
<name>A0A347U5P2_9BACT</name>